<reference evidence="3 4" key="1">
    <citation type="submission" date="2017-12" db="EMBL/GenBank/DDBJ databases">
        <title>Genome Sequence of the Amphotericin B-resistant Candida duobushaemulonii strain, B09383.</title>
        <authorList>
            <person name="Chow N.A."/>
            <person name="Gade L."/>
            <person name="Batra D."/>
            <person name="Rowe L.A."/>
            <person name="Loparev V.N."/>
            <person name="Litvintseva A.P."/>
        </authorList>
    </citation>
    <scope>NUCLEOTIDE SEQUENCE [LARGE SCALE GENOMIC DNA]</scope>
    <source>
        <strain evidence="3 4">B09383</strain>
    </source>
</reference>
<dbReference type="VEuPathDB" id="FungiDB:CXQ87_001526"/>
<evidence type="ECO:0000313" key="4">
    <source>
        <dbReference type="Proteomes" id="UP000244406"/>
    </source>
</evidence>
<proteinExistence type="predicted"/>
<keyword evidence="2" id="KW-0472">Membrane</keyword>
<feature type="transmembrane region" description="Helical" evidence="2">
    <location>
        <begin position="222"/>
        <end position="243"/>
    </location>
</feature>
<keyword evidence="2" id="KW-0812">Transmembrane</keyword>
<evidence type="ECO:0000313" key="3">
    <source>
        <dbReference type="EMBL" id="PVH18595.1"/>
    </source>
</evidence>
<dbReference type="RefSeq" id="XP_025339535.1">
    <property type="nucleotide sequence ID" value="XM_025480062.1"/>
</dbReference>
<dbReference type="EMBL" id="PKFP01000008">
    <property type="protein sequence ID" value="PVH18595.1"/>
    <property type="molecule type" value="Genomic_DNA"/>
</dbReference>
<accession>A0A2V1ALE9</accession>
<keyword evidence="4" id="KW-1185">Reference proteome</keyword>
<feature type="transmembrane region" description="Helical" evidence="2">
    <location>
        <begin position="294"/>
        <end position="316"/>
    </location>
</feature>
<feature type="region of interest" description="Disordered" evidence="1">
    <location>
        <begin position="1"/>
        <end position="22"/>
    </location>
</feature>
<keyword evidence="2" id="KW-1133">Transmembrane helix</keyword>
<dbReference type="Proteomes" id="UP000244406">
    <property type="component" value="Unassembled WGS sequence"/>
</dbReference>
<gene>
    <name evidence="3" type="ORF">CXQ87_001526</name>
</gene>
<dbReference type="GeneID" id="37001526"/>
<sequence length="320" mass="36729">MEKEETLDLEAQPLNPEGNGVQEQTDSELTFFAKIRQMFKNVSDIKISKYDVPFLIFSLWLLCFITYTSVLLQGTCMFYKESEYNTSLTSSMKKDIIAMESLMEDPTKKISSYFPDEWVHGTYKVDLFGICRQNDNSKEVCYKGNHIEDLILQDIGIQIAEQNGMENVESFGENFQVKYRALQENMESELKRRKTCKHGVCTFEGLSNEDITSLPNTERSIAWPYSLEIIMMVLSALTVIAILVNLSMNNDKLKIAIAVGVIVHLPVFVFTSIWKLALMDSFQVYFDNRNQVSHVLFSVIDIAIRPIFFVTAVMALDKKY</sequence>
<organism evidence="3 4">
    <name type="scientific">Candidozyma duobushaemuli</name>
    <dbReference type="NCBI Taxonomy" id="1231522"/>
    <lineage>
        <taxon>Eukaryota</taxon>
        <taxon>Fungi</taxon>
        <taxon>Dikarya</taxon>
        <taxon>Ascomycota</taxon>
        <taxon>Saccharomycotina</taxon>
        <taxon>Pichiomycetes</taxon>
        <taxon>Metschnikowiaceae</taxon>
        <taxon>Candidozyma</taxon>
    </lineage>
</organism>
<comment type="caution">
    <text evidence="3">The sequence shown here is derived from an EMBL/GenBank/DDBJ whole genome shotgun (WGS) entry which is preliminary data.</text>
</comment>
<name>A0A2V1ALE9_9ASCO</name>
<dbReference type="AlphaFoldDB" id="A0A2V1ALE9"/>
<feature type="transmembrane region" description="Helical" evidence="2">
    <location>
        <begin position="52"/>
        <end position="72"/>
    </location>
</feature>
<feature type="transmembrane region" description="Helical" evidence="2">
    <location>
        <begin position="255"/>
        <end position="274"/>
    </location>
</feature>
<evidence type="ECO:0000256" key="1">
    <source>
        <dbReference type="SAM" id="MobiDB-lite"/>
    </source>
</evidence>
<evidence type="ECO:0000256" key="2">
    <source>
        <dbReference type="SAM" id="Phobius"/>
    </source>
</evidence>
<protein>
    <submittedName>
        <fullName evidence="3">Uncharacterized protein</fullName>
    </submittedName>
</protein>